<proteinExistence type="predicted"/>
<dbReference type="AlphaFoldDB" id="A0ABD5XEJ9"/>
<gene>
    <name evidence="1" type="ORF">ACFQJ7_12460</name>
</gene>
<sequence>MPLEHGSGMGLWAINWVTDNAEASVDFETETDGTTIVIRIPE</sequence>
<reference evidence="1 2" key="1">
    <citation type="journal article" date="2014" name="Int. J. Syst. Evol. Microbiol.">
        <title>Complete genome sequence of Corynebacterium casei LMG S-19264T (=DSM 44701T), isolated from a smear-ripened cheese.</title>
        <authorList>
            <consortium name="US DOE Joint Genome Institute (JGI-PGF)"/>
            <person name="Walter F."/>
            <person name="Albersmeier A."/>
            <person name="Kalinowski J."/>
            <person name="Ruckert C."/>
        </authorList>
    </citation>
    <scope>NUCLEOTIDE SEQUENCE [LARGE SCALE GENOMIC DNA]</scope>
    <source>
        <strain evidence="1 2">CGMCC 4.7215</strain>
    </source>
</reference>
<accession>A0ABD5XEJ9</accession>
<dbReference type="EMBL" id="JBHSZQ010000047">
    <property type="protein sequence ID" value="MFC7126827.1"/>
    <property type="molecule type" value="Genomic_DNA"/>
</dbReference>
<organism evidence="1 2">
    <name type="scientific">Halovenus rubra</name>
    <dbReference type="NCBI Taxonomy" id="869890"/>
    <lineage>
        <taxon>Archaea</taxon>
        <taxon>Methanobacteriati</taxon>
        <taxon>Methanobacteriota</taxon>
        <taxon>Stenosarchaea group</taxon>
        <taxon>Halobacteria</taxon>
        <taxon>Halobacteriales</taxon>
        <taxon>Haloarculaceae</taxon>
        <taxon>Halovenus</taxon>
    </lineage>
</organism>
<evidence type="ECO:0000313" key="2">
    <source>
        <dbReference type="Proteomes" id="UP001596414"/>
    </source>
</evidence>
<dbReference type="Proteomes" id="UP001596414">
    <property type="component" value="Unassembled WGS sequence"/>
</dbReference>
<protein>
    <submittedName>
        <fullName evidence="1">Uncharacterized protein</fullName>
    </submittedName>
</protein>
<comment type="caution">
    <text evidence="1">The sequence shown here is derived from an EMBL/GenBank/DDBJ whole genome shotgun (WGS) entry which is preliminary data.</text>
</comment>
<evidence type="ECO:0000313" key="1">
    <source>
        <dbReference type="EMBL" id="MFC7126827.1"/>
    </source>
</evidence>
<dbReference type="RefSeq" id="WP_267637336.1">
    <property type="nucleotide sequence ID" value="NZ_JAODIY010000009.1"/>
</dbReference>
<name>A0ABD5XEJ9_9EURY</name>